<dbReference type="OrthoDB" id="6880381at2"/>
<dbReference type="InterPro" id="IPR045584">
    <property type="entry name" value="Pilin-like"/>
</dbReference>
<dbReference type="PROSITE" id="PS00409">
    <property type="entry name" value="PROKAR_NTER_METHYL"/>
    <property type="match status" value="1"/>
</dbReference>
<comment type="caution">
    <text evidence="2">The sequence shown here is derived from an EMBL/GenBank/DDBJ whole genome shotgun (WGS) entry which is preliminary data.</text>
</comment>
<evidence type="ECO:0000313" key="2">
    <source>
        <dbReference type="EMBL" id="TWI52771.1"/>
    </source>
</evidence>
<dbReference type="InterPro" id="IPR012902">
    <property type="entry name" value="N_methyl_site"/>
</dbReference>
<keyword evidence="1" id="KW-0812">Transmembrane</keyword>
<reference evidence="2 3" key="1">
    <citation type="journal article" date="2015" name="Stand. Genomic Sci.">
        <title>Genomic Encyclopedia of Bacterial and Archaeal Type Strains, Phase III: the genomes of soil and plant-associated and newly described type strains.</title>
        <authorList>
            <person name="Whitman W.B."/>
            <person name="Woyke T."/>
            <person name="Klenk H.P."/>
            <person name="Zhou Y."/>
            <person name="Lilburn T.G."/>
            <person name="Beck B.J."/>
            <person name="De Vos P."/>
            <person name="Vandamme P."/>
            <person name="Eisen J.A."/>
            <person name="Garrity G."/>
            <person name="Hugenholtz P."/>
            <person name="Kyrpides N.C."/>
        </authorList>
    </citation>
    <scope>NUCLEOTIDE SEQUENCE [LARGE SCALE GENOMIC DNA]</scope>
    <source>
        <strain evidence="2 3">CGMCC 1.6858</strain>
    </source>
</reference>
<dbReference type="Proteomes" id="UP000316905">
    <property type="component" value="Unassembled WGS sequence"/>
</dbReference>
<organism evidence="2 3">
    <name type="scientific">Pseudomonas duriflava</name>
    <dbReference type="NCBI Taxonomy" id="459528"/>
    <lineage>
        <taxon>Bacteria</taxon>
        <taxon>Pseudomonadati</taxon>
        <taxon>Pseudomonadota</taxon>
        <taxon>Gammaproteobacteria</taxon>
        <taxon>Pseudomonadales</taxon>
        <taxon>Pseudomonadaceae</taxon>
        <taxon>Pseudomonas</taxon>
    </lineage>
</organism>
<gene>
    <name evidence="2" type="ORF">IQ22_03147</name>
</gene>
<evidence type="ECO:0000313" key="3">
    <source>
        <dbReference type="Proteomes" id="UP000316905"/>
    </source>
</evidence>
<keyword evidence="1" id="KW-0472">Membrane</keyword>
<dbReference type="EMBL" id="VLKY01000010">
    <property type="protein sequence ID" value="TWI52771.1"/>
    <property type="molecule type" value="Genomic_DNA"/>
</dbReference>
<feature type="transmembrane region" description="Helical" evidence="1">
    <location>
        <begin position="7"/>
        <end position="30"/>
    </location>
</feature>
<dbReference type="AlphaFoldDB" id="A0A562Q7N6"/>
<dbReference type="SUPFAM" id="SSF54523">
    <property type="entry name" value="Pili subunits"/>
    <property type="match status" value="1"/>
</dbReference>
<keyword evidence="1" id="KW-1133">Transmembrane helix</keyword>
<dbReference type="Pfam" id="PF07963">
    <property type="entry name" value="N_methyl"/>
    <property type="match status" value="1"/>
</dbReference>
<dbReference type="RefSeq" id="WP_158635441.1">
    <property type="nucleotide sequence ID" value="NZ_VLKY01000010.1"/>
</dbReference>
<accession>A0A562Q7N6</accession>
<sequence>MVRRAKGFTLIELMVTIAVLSILMMAGIPLTQGWVNSAHQRDAASVMQQGIARAKAVALRNPAGVAGTDKAAVLLCRSDATLVLVRPENSQKALDCAQSADAQVLWSGTLPKQVDIVANNKRFLCLALDNQALPVKSDQAHTECSTANPVVKIGREDDLPINVI</sequence>
<dbReference type="Gene3D" id="3.30.700.10">
    <property type="entry name" value="Glycoprotein, Type 4 Pilin"/>
    <property type="match status" value="1"/>
</dbReference>
<proteinExistence type="predicted"/>
<keyword evidence="3" id="KW-1185">Reference proteome</keyword>
<evidence type="ECO:0000256" key="1">
    <source>
        <dbReference type="SAM" id="Phobius"/>
    </source>
</evidence>
<protein>
    <submittedName>
        <fullName evidence="2">Prepilin-type N-terminal cleavage/methylation domain-containing protein</fullName>
    </submittedName>
</protein>
<name>A0A562Q7N6_9PSED</name>
<dbReference type="NCBIfam" id="TIGR02532">
    <property type="entry name" value="IV_pilin_GFxxxE"/>
    <property type="match status" value="1"/>
</dbReference>